<evidence type="ECO:0000259" key="6">
    <source>
        <dbReference type="PROSITE" id="PS50001"/>
    </source>
</evidence>
<dbReference type="EMBL" id="VCAZ01000393">
    <property type="protein sequence ID" value="TUL60858.1"/>
    <property type="molecule type" value="Genomic_DNA"/>
</dbReference>
<evidence type="ECO:0000256" key="2">
    <source>
        <dbReference type="ARBA" id="ARBA00022859"/>
    </source>
</evidence>
<keyword evidence="2" id="KW-0391">Immunity</keyword>
<dbReference type="GO" id="GO:0009966">
    <property type="term" value="P:regulation of signal transduction"/>
    <property type="evidence" value="ECO:0007669"/>
    <property type="project" value="TreeGrafter"/>
</dbReference>
<sequence>MEELEMYHGAITKAQAEKILGAAGRDGSFLLRDSETVPGTYCICVLSDQHVFTYRVYQVEGNVWKMETDPGVKARLFRNVRNLLAVYENPNQGIAIPLRFPVRHSQAQSCRPQPLPRNPTPQ</sequence>
<dbReference type="InterPro" id="IPR036860">
    <property type="entry name" value="SH2_dom_sf"/>
</dbReference>
<dbReference type="GO" id="GO:0050776">
    <property type="term" value="P:regulation of immune response"/>
    <property type="evidence" value="ECO:0007669"/>
    <property type="project" value="TreeGrafter"/>
</dbReference>
<dbReference type="PROSITE" id="PS50001">
    <property type="entry name" value="SH2"/>
    <property type="match status" value="1"/>
</dbReference>
<dbReference type="SMART" id="SM00252">
    <property type="entry name" value="SH2"/>
    <property type="match status" value="1"/>
</dbReference>
<dbReference type="PANTHER" id="PTHR46051:SF1">
    <property type="entry name" value="INOSITOL POLYPHOSPHATE-RELATED PHOSPHATASE DOMAIN-CONTAINING PROTEIN"/>
    <property type="match status" value="1"/>
</dbReference>
<dbReference type="OrthoDB" id="10053436at2759"/>
<keyword evidence="3 5" id="KW-0727">SH2 domain</keyword>
<organism evidence="7 8">
    <name type="scientific">Bagarius yarrelli</name>
    <name type="common">Goonch</name>
    <name type="synonym">Bagrus yarrelli</name>
    <dbReference type="NCBI Taxonomy" id="175774"/>
    <lineage>
        <taxon>Eukaryota</taxon>
        <taxon>Metazoa</taxon>
        <taxon>Chordata</taxon>
        <taxon>Craniata</taxon>
        <taxon>Vertebrata</taxon>
        <taxon>Euteleostomi</taxon>
        <taxon>Actinopterygii</taxon>
        <taxon>Neopterygii</taxon>
        <taxon>Teleostei</taxon>
        <taxon>Ostariophysi</taxon>
        <taxon>Siluriformes</taxon>
        <taxon>Sisoridae</taxon>
        <taxon>Sisorinae</taxon>
        <taxon>Bagarius</taxon>
    </lineage>
</organism>
<keyword evidence="4" id="KW-1064">Adaptive immunity</keyword>
<dbReference type="PANTHER" id="PTHR46051">
    <property type="entry name" value="SH2 DOMAIN-CONTAINING PROTEIN"/>
    <property type="match status" value="1"/>
</dbReference>
<comment type="caution">
    <text evidence="7">The sequence shown here is derived from an EMBL/GenBank/DDBJ whole genome shotgun (WGS) entry which is preliminary data.</text>
</comment>
<accession>A0A556VWX6</accession>
<keyword evidence="8" id="KW-1185">Reference proteome</keyword>
<reference evidence="7 8" key="1">
    <citation type="journal article" date="2019" name="Genome Biol. Evol.">
        <title>Whole-Genome Sequencing of the Giant Devil Catfish, Bagarius yarrelli.</title>
        <authorList>
            <person name="Jiang W."/>
            <person name="Lv Y."/>
            <person name="Cheng L."/>
            <person name="Yang K."/>
            <person name="Chao B."/>
            <person name="Wang X."/>
            <person name="Li Y."/>
            <person name="Pan X."/>
            <person name="You X."/>
            <person name="Zhang Y."/>
            <person name="Yang J."/>
            <person name="Li J."/>
            <person name="Zhang X."/>
            <person name="Liu S."/>
            <person name="Sun C."/>
            <person name="Yang J."/>
            <person name="Shi Q."/>
        </authorList>
    </citation>
    <scope>NUCLEOTIDE SEQUENCE [LARGE SCALE GENOMIC DNA]</scope>
    <source>
        <strain evidence="7">JWS20170419001</strain>
        <tissue evidence="7">Muscle</tissue>
    </source>
</reference>
<proteinExistence type="predicted"/>
<dbReference type="Proteomes" id="UP000319801">
    <property type="component" value="Unassembled WGS sequence"/>
</dbReference>
<dbReference type="AlphaFoldDB" id="A0A556VWX6"/>
<dbReference type="Pfam" id="PF00017">
    <property type="entry name" value="SH2"/>
    <property type="match status" value="1"/>
</dbReference>
<evidence type="ECO:0000256" key="3">
    <source>
        <dbReference type="ARBA" id="ARBA00022999"/>
    </source>
</evidence>
<protein>
    <submittedName>
        <fullName evidence="7">SH2 domain-containing protein 1A</fullName>
    </submittedName>
</protein>
<dbReference type="InterPro" id="IPR000980">
    <property type="entry name" value="SH2"/>
</dbReference>
<dbReference type="GO" id="GO:0002250">
    <property type="term" value="P:adaptive immune response"/>
    <property type="evidence" value="ECO:0007669"/>
    <property type="project" value="UniProtKB-KW"/>
</dbReference>
<evidence type="ECO:0000313" key="8">
    <source>
        <dbReference type="Proteomes" id="UP000319801"/>
    </source>
</evidence>
<dbReference type="PRINTS" id="PR00401">
    <property type="entry name" value="SH2DOMAIN"/>
</dbReference>
<dbReference type="GO" id="GO:0045087">
    <property type="term" value="P:innate immune response"/>
    <property type="evidence" value="ECO:0007669"/>
    <property type="project" value="UniProtKB-KW"/>
</dbReference>
<gene>
    <name evidence="7" type="ORF">Baya_16955</name>
</gene>
<keyword evidence="1" id="KW-0399">Innate immunity</keyword>
<dbReference type="SUPFAM" id="SSF55550">
    <property type="entry name" value="SH2 domain"/>
    <property type="match status" value="1"/>
</dbReference>
<evidence type="ECO:0000256" key="4">
    <source>
        <dbReference type="ARBA" id="ARBA00023130"/>
    </source>
</evidence>
<dbReference type="Gene3D" id="3.30.505.10">
    <property type="entry name" value="SH2 domain"/>
    <property type="match status" value="1"/>
</dbReference>
<name>A0A556VWX6_BAGYA</name>
<feature type="domain" description="SH2" evidence="6">
    <location>
        <begin position="6"/>
        <end position="102"/>
    </location>
</feature>
<evidence type="ECO:0000313" key="7">
    <source>
        <dbReference type="EMBL" id="TUL60858.1"/>
    </source>
</evidence>
<evidence type="ECO:0000256" key="5">
    <source>
        <dbReference type="PROSITE-ProRule" id="PRU00191"/>
    </source>
</evidence>
<evidence type="ECO:0000256" key="1">
    <source>
        <dbReference type="ARBA" id="ARBA00022588"/>
    </source>
</evidence>